<accession>A0AAV8UEX0</accession>
<protein>
    <recommendedName>
        <fullName evidence="2">C2 domain-containing protein</fullName>
    </recommendedName>
</protein>
<dbReference type="PROSITE" id="PS50004">
    <property type="entry name" value="C2"/>
    <property type="match status" value="1"/>
</dbReference>
<evidence type="ECO:0000259" key="2">
    <source>
        <dbReference type="PROSITE" id="PS50004"/>
    </source>
</evidence>
<name>A0AAV8UEX0_9RHOD</name>
<dbReference type="InterPro" id="IPR035892">
    <property type="entry name" value="C2_domain_sf"/>
</dbReference>
<gene>
    <name evidence="3" type="ORF">NDN08_004886</name>
</gene>
<evidence type="ECO:0000256" key="1">
    <source>
        <dbReference type="SAM" id="SignalP"/>
    </source>
</evidence>
<dbReference type="SUPFAM" id="SSF49562">
    <property type="entry name" value="C2 domain (Calcium/lipid-binding domain, CaLB)"/>
    <property type="match status" value="1"/>
</dbReference>
<feature type="chain" id="PRO_5043821330" description="C2 domain-containing protein" evidence="1">
    <location>
        <begin position="20"/>
        <end position="174"/>
    </location>
</feature>
<dbReference type="AlphaFoldDB" id="A0AAV8UEX0"/>
<dbReference type="Pfam" id="PF00168">
    <property type="entry name" value="C2"/>
    <property type="match status" value="1"/>
</dbReference>
<evidence type="ECO:0000313" key="4">
    <source>
        <dbReference type="Proteomes" id="UP001157974"/>
    </source>
</evidence>
<dbReference type="Gene3D" id="2.60.40.150">
    <property type="entry name" value="C2 domain"/>
    <property type="match status" value="1"/>
</dbReference>
<evidence type="ECO:0000313" key="3">
    <source>
        <dbReference type="EMBL" id="KAJ8901024.1"/>
    </source>
</evidence>
<dbReference type="Proteomes" id="UP001157974">
    <property type="component" value="Unassembled WGS sequence"/>
</dbReference>
<proteinExistence type="predicted"/>
<organism evidence="3 4">
    <name type="scientific">Rhodosorus marinus</name>
    <dbReference type="NCBI Taxonomy" id="101924"/>
    <lineage>
        <taxon>Eukaryota</taxon>
        <taxon>Rhodophyta</taxon>
        <taxon>Stylonematophyceae</taxon>
        <taxon>Stylonematales</taxon>
        <taxon>Stylonemataceae</taxon>
        <taxon>Rhodosorus</taxon>
    </lineage>
</organism>
<keyword evidence="4" id="KW-1185">Reference proteome</keyword>
<comment type="caution">
    <text evidence="3">The sequence shown here is derived from an EMBL/GenBank/DDBJ whole genome shotgun (WGS) entry which is preliminary data.</text>
</comment>
<feature type="signal peptide" evidence="1">
    <location>
        <begin position="1"/>
        <end position="19"/>
    </location>
</feature>
<feature type="domain" description="C2" evidence="2">
    <location>
        <begin position="33"/>
        <end position="157"/>
    </location>
</feature>
<keyword evidence="1" id="KW-0732">Signal</keyword>
<sequence length="174" mass="19574">MKLFTTVNVFLVLFGAVAAVKIESNSARPIAEPEIDPPIPTPPPPPQSALKKLTIDIGGGNFYVDHDGWGAGISDPYAVVTAFTTDGRRLTRSTRVASEEQFPRWNQRLPFGSGAWRSFRIKVYDSDSFGNDDLMLETPLVNIQDWLNHPIPLTDIHRPWQDGFVYLDELHLWN</sequence>
<dbReference type="InterPro" id="IPR000008">
    <property type="entry name" value="C2_dom"/>
</dbReference>
<dbReference type="EMBL" id="JAMWBK010000012">
    <property type="protein sequence ID" value="KAJ8901024.1"/>
    <property type="molecule type" value="Genomic_DNA"/>
</dbReference>
<reference evidence="3 4" key="1">
    <citation type="journal article" date="2023" name="Nat. Commun.">
        <title>Origin of minicircular mitochondrial genomes in red algae.</title>
        <authorList>
            <person name="Lee Y."/>
            <person name="Cho C.H."/>
            <person name="Lee Y.M."/>
            <person name="Park S.I."/>
            <person name="Yang J.H."/>
            <person name="West J.A."/>
            <person name="Bhattacharya D."/>
            <person name="Yoon H.S."/>
        </authorList>
    </citation>
    <scope>NUCLEOTIDE SEQUENCE [LARGE SCALE GENOMIC DNA]</scope>
    <source>
        <strain evidence="3 4">CCMP1338</strain>
        <tissue evidence="3">Whole cell</tissue>
    </source>
</reference>